<dbReference type="Pfam" id="PF13193">
    <property type="entry name" value="AMP-binding_C"/>
    <property type="match status" value="1"/>
</dbReference>
<keyword evidence="2" id="KW-0436">Ligase</keyword>
<evidence type="ECO:0000256" key="1">
    <source>
        <dbReference type="ARBA" id="ARBA00006432"/>
    </source>
</evidence>
<dbReference type="PANTHER" id="PTHR43201">
    <property type="entry name" value="ACYL-COA SYNTHETASE"/>
    <property type="match status" value="1"/>
</dbReference>
<evidence type="ECO:0000313" key="7">
    <source>
        <dbReference type="Proteomes" id="UP000516046"/>
    </source>
</evidence>
<dbReference type="Gene3D" id="3.30.300.30">
    <property type="match status" value="1"/>
</dbReference>
<evidence type="ECO:0000256" key="2">
    <source>
        <dbReference type="ARBA" id="ARBA00022598"/>
    </source>
</evidence>
<proteinExistence type="inferred from homology"/>
<keyword evidence="3" id="KW-0472">Membrane</keyword>
<dbReference type="PROSITE" id="PS00455">
    <property type="entry name" value="AMP_BINDING"/>
    <property type="match status" value="1"/>
</dbReference>
<gene>
    <name evidence="6" type="ORF">H6X83_10225</name>
</gene>
<protein>
    <submittedName>
        <fullName evidence="6">AMP-binding protein</fullName>
    </submittedName>
</protein>
<evidence type="ECO:0000259" key="5">
    <source>
        <dbReference type="Pfam" id="PF13193"/>
    </source>
</evidence>
<feature type="transmembrane region" description="Helical" evidence="3">
    <location>
        <begin position="70"/>
        <end position="93"/>
    </location>
</feature>
<evidence type="ECO:0000256" key="3">
    <source>
        <dbReference type="SAM" id="Phobius"/>
    </source>
</evidence>
<dbReference type="InterPro" id="IPR020845">
    <property type="entry name" value="AMP-binding_CS"/>
</dbReference>
<dbReference type="AlphaFoldDB" id="A0A7G9WF55"/>
<dbReference type="GO" id="GO:0006631">
    <property type="term" value="P:fatty acid metabolic process"/>
    <property type="evidence" value="ECO:0007669"/>
    <property type="project" value="TreeGrafter"/>
</dbReference>
<dbReference type="EMBL" id="CP060696">
    <property type="protein sequence ID" value="QNO17317.1"/>
    <property type="molecule type" value="Genomic_DNA"/>
</dbReference>
<dbReference type="InterPro" id="IPR000873">
    <property type="entry name" value="AMP-dep_synth/lig_dom"/>
</dbReference>
<dbReference type="InterPro" id="IPR042099">
    <property type="entry name" value="ANL_N_sf"/>
</dbReference>
<feature type="transmembrane region" description="Helical" evidence="3">
    <location>
        <begin position="233"/>
        <end position="261"/>
    </location>
</feature>
<name>A0A7G9WF55_9FIRM</name>
<keyword evidence="7" id="KW-1185">Reference proteome</keyword>
<dbReference type="Pfam" id="PF00501">
    <property type="entry name" value="AMP-binding"/>
    <property type="match status" value="1"/>
</dbReference>
<organism evidence="6 7">
    <name type="scientific">Caproicibacterium amylolyticum</name>
    <dbReference type="NCBI Taxonomy" id="2766537"/>
    <lineage>
        <taxon>Bacteria</taxon>
        <taxon>Bacillati</taxon>
        <taxon>Bacillota</taxon>
        <taxon>Clostridia</taxon>
        <taxon>Eubacteriales</taxon>
        <taxon>Oscillospiraceae</taxon>
        <taxon>Caproicibacterium</taxon>
    </lineage>
</organism>
<evidence type="ECO:0000313" key="6">
    <source>
        <dbReference type="EMBL" id="QNO17317.1"/>
    </source>
</evidence>
<feature type="domain" description="AMP-dependent synthetase/ligase" evidence="4">
    <location>
        <begin position="13"/>
        <end position="400"/>
    </location>
</feature>
<dbReference type="Gene3D" id="3.40.50.12780">
    <property type="entry name" value="N-terminal domain of ligase-like"/>
    <property type="match status" value="1"/>
</dbReference>
<reference evidence="6 7" key="1">
    <citation type="submission" date="2020-08" db="EMBL/GenBank/DDBJ databases">
        <authorList>
            <person name="Ren C."/>
            <person name="Gu Y."/>
            <person name="Xu Y."/>
        </authorList>
    </citation>
    <scope>NUCLEOTIDE SEQUENCE [LARGE SCALE GENOMIC DNA]</scope>
    <source>
        <strain evidence="6 7">LBM18003</strain>
    </source>
</reference>
<keyword evidence="3" id="KW-0812">Transmembrane</keyword>
<accession>A0A7G9WF55</accession>
<feature type="domain" description="AMP-binding enzyme C-terminal" evidence="5">
    <location>
        <begin position="451"/>
        <end position="526"/>
    </location>
</feature>
<evidence type="ECO:0000259" key="4">
    <source>
        <dbReference type="Pfam" id="PF00501"/>
    </source>
</evidence>
<dbReference type="PANTHER" id="PTHR43201:SF5">
    <property type="entry name" value="MEDIUM-CHAIN ACYL-COA LIGASE ACSF2, MITOCHONDRIAL"/>
    <property type="match status" value="1"/>
</dbReference>
<dbReference type="InterPro" id="IPR025110">
    <property type="entry name" value="AMP-bd_C"/>
</dbReference>
<comment type="similarity">
    <text evidence="1">Belongs to the ATP-dependent AMP-binding enzyme family.</text>
</comment>
<dbReference type="Proteomes" id="UP000516046">
    <property type="component" value="Chromosome"/>
</dbReference>
<dbReference type="FunFam" id="3.30.300.30:FF:000008">
    <property type="entry name" value="2,3-dihydroxybenzoate-AMP ligase"/>
    <property type="match status" value="1"/>
</dbReference>
<dbReference type="KEGG" id="caml:H6X83_10225"/>
<dbReference type="GO" id="GO:0031956">
    <property type="term" value="F:medium-chain fatty acid-CoA ligase activity"/>
    <property type="evidence" value="ECO:0007669"/>
    <property type="project" value="TreeGrafter"/>
</dbReference>
<dbReference type="RefSeq" id="WP_212506385.1">
    <property type="nucleotide sequence ID" value="NZ_CP060696.1"/>
</dbReference>
<dbReference type="InterPro" id="IPR045851">
    <property type="entry name" value="AMP-bd_C_sf"/>
</dbReference>
<dbReference type="SUPFAM" id="SSF56801">
    <property type="entry name" value="Acetyl-CoA synthetase-like"/>
    <property type="match status" value="1"/>
</dbReference>
<sequence length="548" mass="60770">MHFTEQTIGAFMDEKCREYRNKEALVFPDGQERYSFEAFQKLYEDIAKGLLYLGVKNGDHIALLSLNSPLWIALQIAAAKIGAVLVCINTGYIKEELEYVLRHSEATTLLMMESFKKNSFFNSLSEICPELSTAQPGTLCSASLPNLKNVVMLDNCVKNGTFSINDVLGMAAQVTDATLQKASDRVHCKDITNIYYTSGTTGKPKAVMLNHFVILNNALQSGRQLGYTGKDRLLLCLPLFHVIGYVLSAFSCLLVGATVVIAPRFETEKMLAYIAQEKCTVLNGVPTMFKLMLDCKNFDQYDLTSISNGFIAGSCCSPELIARINRTFGMHLLNVYGQTEAIAICQTKATDDDSVRATTVGQPIPGIVAHIVDPQSGEELFDEQEGELCMDTVYLMDGYYKNEEATRKTIDERRWLHTGDLASIDPNGYVCIKGRIKDIIIRGGENIAPAEIEAVIKELDSVEEAAVIGIPDEVMGEEICAFVILKQDKSLSSDVIRSHVQARLAKFKVPKHIVYAQEFPVTSSGKVQKYLLRKQFLKQAELLQETAV</sequence>
<keyword evidence="3" id="KW-1133">Transmembrane helix</keyword>